<comment type="caution">
    <text evidence="17">The sequence shown here is derived from an EMBL/GenBank/DDBJ whole genome shotgun (WGS) entry which is preliminary data.</text>
</comment>
<evidence type="ECO:0000256" key="10">
    <source>
        <dbReference type="ARBA" id="ARBA00038059"/>
    </source>
</evidence>
<keyword evidence="9 16" id="KW-0472">Membrane</keyword>
<keyword evidence="18" id="KW-1185">Reference proteome</keyword>
<comment type="function">
    <text evidence="14">Component of the serine palmitoyltransferase multisubunit enzyme (SPT) that catalyzes the initial and rate-limiting step in sphingolipid biosynthesis by condensing L-serine and activated acyl-CoA (most commonly palmitoyl-CoA) to form long-chain bases. The SPT complex is composed of SPTLC1, SPTLC2 or SPTLC3 and SPTSSA or SPTSSB. Within this complex, the heterodimer consisting of SPTLC1 and SPTLC2/SPTLC3 forms the catalytic core. Within the SPT complex, SPTSSB stimulates the catalytic activity and plays a role in substrate specificity. SPT complexes with this subunit showing a preference for longer acyl-CoAs. The SPTLC1-SPTLC2-SPTSSB complex shows a strong preference for C18-CoA substrate, while the SPTLC1-SPTLC3-SPTSSB isozyme displays an ability to use a broader range of acyl-CoAs, without apparent preference.</text>
</comment>
<comment type="pathway">
    <text evidence="3">Sphingolipid metabolism.</text>
</comment>
<reference evidence="17 18" key="1">
    <citation type="submission" date="2020-04" db="EMBL/GenBank/DDBJ databases">
        <title>Chromosome-level genome assembly of a cyprinid fish Onychostoma macrolepis by integration of Nanopore Sequencing, Bionano and Hi-C technology.</title>
        <authorList>
            <person name="Wang D."/>
        </authorList>
    </citation>
    <scope>NUCLEOTIDE SEQUENCE [LARGE SCALE GENOMIC DNA]</scope>
    <source>
        <strain evidence="17">SWU-2019</strain>
        <tissue evidence="17">Muscle</tissue>
    </source>
</reference>
<evidence type="ECO:0000256" key="16">
    <source>
        <dbReference type="SAM" id="Phobius"/>
    </source>
</evidence>
<keyword evidence="5" id="KW-0256">Endoplasmic reticulum</keyword>
<feature type="transmembrane region" description="Helical" evidence="16">
    <location>
        <begin position="115"/>
        <end position="136"/>
    </location>
</feature>
<name>A0A7J6C925_9TELE</name>
<organism evidence="17 18">
    <name type="scientific">Onychostoma macrolepis</name>
    <dbReference type="NCBI Taxonomy" id="369639"/>
    <lineage>
        <taxon>Eukaryota</taxon>
        <taxon>Metazoa</taxon>
        <taxon>Chordata</taxon>
        <taxon>Craniata</taxon>
        <taxon>Vertebrata</taxon>
        <taxon>Euteleostomi</taxon>
        <taxon>Actinopterygii</taxon>
        <taxon>Neopterygii</taxon>
        <taxon>Teleostei</taxon>
        <taxon>Ostariophysi</taxon>
        <taxon>Cypriniformes</taxon>
        <taxon>Cyprinidae</taxon>
        <taxon>Acrossocheilinae</taxon>
        <taxon>Onychostoma</taxon>
    </lineage>
</organism>
<dbReference type="GO" id="GO:0004758">
    <property type="term" value="F:serine C-palmitoyltransferase activity"/>
    <property type="evidence" value="ECO:0007669"/>
    <property type="project" value="TreeGrafter"/>
</dbReference>
<keyword evidence="7 16" id="KW-1133">Transmembrane helix</keyword>
<dbReference type="PANTHER" id="PTHR28612">
    <property type="entry name" value="SERINE PALMITOYLTRANSFERASE SMALL SUBUNIT B"/>
    <property type="match status" value="1"/>
</dbReference>
<evidence type="ECO:0000256" key="13">
    <source>
        <dbReference type="ARBA" id="ARBA00042334"/>
    </source>
</evidence>
<dbReference type="AlphaFoldDB" id="A0A7J6C925"/>
<dbReference type="GO" id="GO:0046513">
    <property type="term" value="P:ceramide biosynthetic process"/>
    <property type="evidence" value="ECO:0007669"/>
    <property type="project" value="TreeGrafter"/>
</dbReference>
<accession>A0A7J6C925</accession>
<sequence length="163" mass="18361">MLDSRAFAESRTCQPNITASVRKSESHSNLFGVTPKKLLSKRAAIISGAHFSLNCFLEGNGLSNEAAFERDGAARSAAVSVLRMDMKNMREYVGWLYYQYLLITGIYVLEPWEQSIFNTVLFTMVAMVIYTSYVFVPIHVRLALEFFSELVRGQPESTVALMN</sequence>
<keyword evidence="6" id="KW-0746">Sphingolipid metabolism</keyword>
<evidence type="ECO:0000256" key="14">
    <source>
        <dbReference type="ARBA" id="ARBA00045772"/>
    </source>
</evidence>
<feature type="transmembrane region" description="Helical" evidence="16">
    <location>
        <begin position="92"/>
        <end position="109"/>
    </location>
</feature>
<comment type="subcellular location">
    <subcellularLocation>
        <location evidence="1">Endoplasmic reticulum membrane</location>
        <topology evidence="1">Multi-pass membrane protein</topology>
    </subcellularLocation>
</comment>
<comment type="pathway">
    <text evidence="2">Lipid metabolism; sphingolipid metabolism.</text>
</comment>
<evidence type="ECO:0000256" key="9">
    <source>
        <dbReference type="ARBA" id="ARBA00023136"/>
    </source>
</evidence>
<evidence type="ECO:0000256" key="7">
    <source>
        <dbReference type="ARBA" id="ARBA00022989"/>
    </source>
</evidence>
<evidence type="ECO:0000256" key="15">
    <source>
        <dbReference type="ARBA" id="ARBA00046416"/>
    </source>
</evidence>
<keyword evidence="8" id="KW-0443">Lipid metabolism</keyword>
<dbReference type="GO" id="GO:0007029">
    <property type="term" value="P:endoplasmic reticulum organization"/>
    <property type="evidence" value="ECO:0007669"/>
    <property type="project" value="TreeGrafter"/>
</dbReference>
<evidence type="ECO:0000256" key="1">
    <source>
        <dbReference type="ARBA" id="ARBA00004477"/>
    </source>
</evidence>
<dbReference type="GO" id="GO:0017059">
    <property type="term" value="C:serine palmitoyltransferase complex"/>
    <property type="evidence" value="ECO:0007669"/>
    <property type="project" value="TreeGrafter"/>
</dbReference>
<evidence type="ECO:0000256" key="3">
    <source>
        <dbReference type="ARBA" id="ARBA00004991"/>
    </source>
</evidence>
<gene>
    <name evidence="17" type="ORF">G5714_014703</name>
</gene>
<evidence type="ECO:0000256" key="6">
    <source>
        <dbReference type="ARBA" id="ARBA00022919"/>
    </source>
</evidence>
<keyword evidence="4 16" id="KW-0812">Transmembrane</keyword>
<proteinExistence type="inferred from homology"/>
<dbReference type="InterPro" id="IPR024512">
    <property type="entry name" value="Ser_palmitoyltrfase_ssu-like"/>
</dbReference>
<protein>
    <recommendedName>
        <fullName evidence="11">Serine palmitoyltransferase small subunit B</fullName>
    </recommendedName>
    <alternativeName>
        <fullName evidence="13">Protein ADMP</fullName>
    </alternativeName>
    <alternativeName>
        <fullName evidence="12">Small subunit of serine palmitoyltransferase B</fullName>
    </alternativeName>
</protein>
<evidence type="ECO:0000313" key="17">
    <source>
        <dbReference type="EMBL" id="KAF4103716.1"/>
    </source>
</evidence>
<dbReference type="Pfam" id="PF11779">
    <property type="entry name" value="SPT_ssu-like"/>
    <property type="match status" value="1"/>
</dbReference>
<evidence type="ECO:0000256" key="8">
    <source>
        <dbReference type="ARBA" id="ARBA00023098"/>
    </source>
</evidence>
<evidence type="ECO:0000256" key="5">
    <source>
        <dbReference type="ARBA" id="ARBA00022824"/>
    </source>
</evidence>
<evidence type="ECO:0000256" key="4">
    <source>
        <dbReference type="ARBA" id="ARBA00022692"/>
    </source>
</evidence>
<dbReference type="GO" id="GO:0005789">
    <property type="term" value="C:endoplasmic reticulum membrane"/>
    <property type="evidence" value="ECO:0007669"/>
    <property type="project" value="UniProtKB-SubCell"/>
</dbReference>
<dbReference type="PANTHER" id="PTHR28612:SF1">
    <property type="entry name" value="SERINE PALMITOYLTRANSFERASE SMALL SUBUNIT B"/>
    <property type="match status" value="1"/>
</dbReference>
<dbReference type="EMBL" id="JAAMOB010000015">
    <property type="protein sequence ID" value="KAF4103716.1"/>
    <property type="molecule type" value="Genomic_DNA"/>
</dbReference>
<comment type="similarity">
    <text evidence="10">Belongs to the SPTSS family. SPTSSB subfamily.</text>
</comment>
<evidence type="ECO:0000256" key="11">
    <source>
        <dbReference type="ARBA" id="ARBA00041140"/>
    </source>
</evidence>
<dbReference type="Proteomes" id="UP000579812">
    <property type="component" value="Unassembled WGS sequence"/>
</dbReference>
<evidence type="ECO:0000256" key="2">
    <source>
        <dbReference type="ARBA" id="ARBA00004760"/>
    </source>
</evidence>
<evidence type="ECO:0000313" key="18">
    <source>
        <dbReference type="Proteomes" id="UP000579812"/>
    </source>
</evidence>
<evidence type="ECO:0000256" key="12">
    <source>
        <dbReference type="ARBA" id="ARBA00041982"/>
    </source>
</evidence>
<comment type="subunit">
    <text evidence="15">Component of the serine palmitoyltransferase (SPT) complex, which is composed of SPTLC1, SPTLC2 or SPTLC3 and SPTSSA or SPTSSB. The heterodimer consisting of SPTLC1 and SPTLC2/SPTLC3 forms the catalytic core of the enzyme, while SPTSSA or SPTSSB subunits determine substrate specificity. SPT also interacts with ORMDL proteins, especially ORMDL3, which negatively regulate SPT activity in the presence of ceramides.</text>
</comment>
<dbReference type="UniPathway" id="UPA00222"/>